<dbReference type="InterPro" id="IPR000719">
    <property type="entry name" value="Prot_kinase_dom"/>
</dbReference>
<dbReference type="Proteomes" id="UP000017836">
    <property type="component" value="Unassembled WGS sequence"/>
</dbReference>
<evidence type="ECO:0000256" key="5">
    <source>
        <dbReference type="ARBA" id="ARBA00022840"/>
    </source>
</evidence>
<dbReference type="InterPro" id="IPR008271">
    <property type="entry name" value="Ser/Thr_kinase_AS"/>
</dbReference>
<dbReference type="PROSITE" id="PS00108">
    <property type="entry name" value="PROTEIN_KINASE_ST"/>
    <property type="match status" value="1"/>
</dbReference>
<dbReference type="OMA" id="DSTRTDH"/>
<evidence type="ECO:0000259" key="8">
    <source>
        <dbReference type="PROSITE" id="PS50011"/>
    </source>
</evidence>
<dbReference type="Pfam" id="PF00069">
    <property type="entry name" value="Pkinase"/>
    <property type="match status" value="1"/>
</dbReference>
<gene>
    <name evidence="9" type="ORF">AMTR_s00007p00166380</name>
</gene>
<proteinExistence type="inferred from homology"/>
<evidence type="ECO:0000256" key="1">
    <source>
        <dbReference type="ARBA" id="ARBA00022527"/>
    </source>
</evidence>
<name>W1P630_AMBTC</name>
<dbReference type="InterPro" id="IPR017441">
    <property type="entry name" value="Protein_kinase_ATP_BS"/>
</dbReference>
<feature type="binding site" evidence="6">
    <location>
        <position position="39"/>
    </location>
    <ligand>
        <name>ATP</name>
        <dbReference type="ChEBI" id="CHEBI:30616"/>
    </ligand>
</feature>
<dbReference type="HOGENOM" id="CLU_000288_63_23_1"/>
<dbReference type="SUPFAM" id="SSF56112">
    <property type="entry name" value="Protein kinase-like (PK-like)"/>
    <property type="match status" value="1"/>
</dbReference>
<dbReference type="GO" id="GO:0004674">
    <property type="term" value="F:protein serine/threonine kinase activity"/>
    <property type="evidence" value="ECO:0007669"/>
    <property type="project" value="UniProtKB-KW"/>
</dbReference>
<dbReference type="PROSITE" id="PS00107">
    <property type="entry name" value="PROTEIN_KINASE_ATP"/>
    <property type="match status" value="1"/>
</dbReference>
<keyword evidence="4" id="KW-0418">Kinase</keyword>
<evidence type="ECO:0000313" key="9">
    <source>
        <dbReference type="EMBL" id="ERN05317.1"/>
    </source>
</evidence>
<dbReference type="GO" id="GO:0004672">
    <property type="term" value="F:protein kinase activity"/>
    <property type="evidence" value="ECO:0000318"/>
    <property type="project" value="GO_Central"/>
</dbReference>
<evidence type="ECO:0000256" key="3">
    <source>
        <dbReference type="ARBA" id="ARBA00022741"/>
    </source>
</evidence>
<comment type="similarity">
    <text evidence="7">Belongs to the protein kinase superfamily.</text>
</comment>
<dbReference type="Gramene" id="ERN05317">
    <property type="protein sequence ID" value="ERN05317"/>
    <property type="gene ID" value="AMTR_s00007p00166380"/>
</dbReference>
<evidence type="ECO:0000256" key="2">
    <source>
        <dbReference type="ARBA" id="ARBA00022679"/>
    </source>
</evidence>
<reference evidence="10" key="1">
    <citation type="journal article" date="2013" name="Science">
        <title>The Amborella genome and the evolution of flowering plants.</title>
        <authorList>
            <consortium name="Amborella Genome Project"/>
        </authorList>
    </citation>
    <scope>NUCLEOTIDE SEQUENCE [LARGE SCALE GENOMIC DNA]</scope>
</reference>
<keyword evidence="1 7" id="KW-0723">Serine/threonine-protein kinase</keyword>
<dbReference type="OrthoDB" id="275301at2759"/>
<organism evidence="9 10">
    <name type="scientific">Amborella trichopoda</name>
    <dbReference type="NCBI Taxonomy" id="13333"/>
    <lineage>
        <taxon>Eukaryota</taxon>
        <taxon>Viridiplantae</taxon>
        <taxon>Streptophyta</taxon>
        <taxon>Embryophyta</taxon>
        <taxon>Tracheophyta</taxon>
        <taxon>Spermatophyta</taxon>
        <taxon>Magnoliopsida</taxon>
        <taxon>Amborellales</taxon>
        <taxon>Amborellaceae</taxon>
        <taxon>Amborella</taxon>
    </lineage>
</organism>
<evidence type="ECO:0000256" key="6">
    <source>
        <dbReference type="PROSITE-ProRule" id="PRU10141"/>
    </source>
</evidence>
<dbReference type="CDD" id="cd06606">
    <property type="entry name" value="STKc_MAPKKK"/>
    <property type="match status" value="1"/>
</dbReference>
<dbReference type="SMART" id="SM00220">
    <property type="entry name" value="S_TKc"/>
    <property type="match status" value="1"/>
</dbReference>
<evidence type="ECO:0000256" key="7">
    <source>
        <dbReference type="RuleBase" id="RU000304"/>
    </source>
</evidence>
<dbReference type="InterPro" id="IPR001245">
    <property type="entry name" value="Ser-Thr/Tyr_kinase_cat_dom"/>
</dbReference>
<dbReference type="InterPro" id="IPR011009">
    <property type="entry name" value="Kinase-like_dom_sf"/>
</dbReference>
<dbReference type="eggNOG" id="KOG0198">
    <property type="taxonomic scope" value="Eukaryota"/>
</dbReference>
<dbReference type="PANTHER" id="PTHR48011">
    <property type="entry name" value="CCR4-NOT TRANSCRIPTIONAL COMPLEX SUBUNIT CAF120-RELATED"/>
    <property type="match status" value="1"/>
</dbReference>
<keyword evidence="5 6" id="KW-0067">ATP-binding</keyword>
<dbReference type="GO" id="GO:0005524">
    <property type="term" value="F:ATP binding"/>
    <property type="evidence" value="ECO:0007669"/>
    <property type="project" value="UniProtKB-UniRule"/>
</dbReference>
<dbReference type="KEGG" id="atr:18433491"/>
<dbReference type="PROSITE" id="PS50011">
    <property type="entry name" value="PROTEIN_KINASE_DOM"/>
    <property type="match status" value="1"/>
</dbReference>
<dbReference type="PRINTS" id="PR00109">
    <property type="entry name" value="TYRKINASE"/>
</dbReference>
<dbReference type="InterPro" id="IPR052751">
    <property type="entry name" value="Plant_MAPKKK"/>
</dbReference>
<evidence type="ECO:0000313" key="10">
    <source>
        <dbReference type="Proteomes" id="UP000017836"/>
    </source>
</evidence>
<keyword evidence="2" id="KW-0808">Transferase</keyword>
<dbReference type="PANTHER" id="PTHR48011:SF5">
    <property type="entry name" value="PROTEIN KINASE DOMAIN-CONTAINING PROTEIN"/>
    <property type="match status" value="1"/>
</dbReference>
<dbReference type="STRING" id="13333.W1P630"/>
<dbReference type="EMBL" id="KI394011">
    <property type="protein sequence ID" value="ERN05317.1"/>
    <property type="molecule type" value="Genomic_DNA"/>
</dbReference>
<accession>W1P630</accession>
<keyword evidence="3 6" id="KW-0547">Nucleotide-binding</keyword>
<keyword evidence="10" id="KW-1185">Reference proteome</keyword>
<dbReference type="GO" id="GO:0007165">
    <property type="term" value="P:signal transduction"/>
    <property type="evidence" value="ECO:0000318"/>
    <property type="project" value="GO_Central"/>
</dbReference>
<evidence type="ECO:0000256" key="4">
    <source>
        <dbReference type="ARBA" id="ARBA00022777"/>
    </source>
</evidence>
<dbReference type="Gene3D" id="1.10.510.10">
    <property type="entry name" value="Transferase(Phosphotransferase) domain 1"/>
    <property type="match status" value="1"/>
</dbReference>
<sequence>MAAPLPIKHWIRLKTIGEGSYGAVSVARNLEDGGLFAVKSATCKDEEFLECLEREIDILKKLDSPFVVRYLGQDRDGEGKVNLFMEYMEGGDLCSLSMRSKGLPEMAIKTYTAAILRGLEYLHEKGIIHCDVKGRNVLLGLSGEVKLADFGAAKMVSSELPAIHAGTLRWMAPEILERREQGTASDIWSLGCTLVEMATGKVPKLPEKFSGISDSGLDFLDKCFMPEPSQRWTASQLLHHPFLASTSSNQILCSPRTVLSESSEFNFPGGLNQNSGILNPNQRIKTFSICQGLDEKQWTETSTTCNGFDENERNKILTSCSDFDEEQTIETLKSHIALEAKQRMKTLISCCGFDQEGWESKDWITVRSSMAGELRALPCP</sequence>
<feature type="domain" description="Protein kinase" evidence="8">
    <location>
        <begin position="10"/>
        <end position="243"/>
    </location>
</feature>
<dbReference type="AlphaFoldDB" id="W1P630"/>
<protein>
    <recommendedName>
        <fullName evidence="8">Protein kinase domain-containing protein</fullName>
    </recommendedName>
</protein>